<dbReference type="EC" id="2.1.1.222" evidence="2"/>
<dbReference type="Gene3D" id="3.40.50.150">
    <property type="entry name" value="Vaccinia Virus protein VP39"/>
    <property type="match status" value="1"/>
</dbReference>
<dbReference type="EC" id="2.1.1.64" evidence="2"/>
<dbReference type="EMBL" id="JBHUOQ010000001">
    <property type="protein sequence ID" value="MFD2830099.1"/>
    <property type="molecule type" value="Genomic_DNA"/>
</dbReference>
<dbReference type="Pfam" id="PF08241">
    <property type="entry name" value="Methyltransf_11"/>
    <property type="match status" value="1"/>
</dbReference>
<feature type="domain" description="Methyltransferase type 11" evidence="1">
    <location>
        <begin position="46"/>
        <end position="140"/>
    </location>
</feature>
<comment type="caution">
    <text evidence="2">The sequence shown here is derived from an EMBL/GenBank/DDBJ whole genome shotgun (WGS) entry which is preliminary data.</text>
</comment>
<dbReference type="GO" id="GO:0061542">
    <property type="term" value="F:3-demethylubiquinol 3-O-methyltransferase activity"/>
    <property type="evidence" value="ECO:0007669"/>
    <property type="project" value="UniProtKB-EC"/>
</dbReference>
<evidence type="ECO:0000313" key="2">
    <source>
        <dbReference type="EMBL" id="MFD2830099.1"/>
    </source>
</evidence>
<proteinExistence type="predicted"/>
<reference evidence="3" key="1">
    <citation type="journal article" date="2019" name="Int. J. Syst. Evol. Microbiol.">
        <title>The Global Catalogue of Microorganisms (GCM) 10K type strain sequencing project: providing services to taxonomists for standard genome sequencing and annotation.</title>
        <authorList>
            <consortium name="The Broad Institute Genomics Platform"/>
            <consortium name="The Broad Institute Genome Sequencing Center for Infectious Disease"/>
            <person name="Wu L."/>
            <person name="Ma J."/>
        </authorList>
    </citation>
    <scope>NUCLEOTIDE SEQUENCE [LARGE SCALE GENOMIC DNA]</scope>
    <source>
        <strain evidence="3">KCTC 33575</strain>
    </source>
</reference>
<dbReference type="InterPro" id="IPR013216">
    <property type="entry name" value="Methyltransf_11"/>
</dbReference>
<keyword evidence="2" id="KW-0489">Methyltransferase</keyword>
<dbReference type="InterPro" id="IPR029063">
    <property type="entry name" value="SAM-dependent_MTases_sf"/>
</dbReference>
<evidence type="ECO:0000259" key="1">
    <source>
        <dbReference type="Pfam" id="PF08241"/>
    </source>
</evidence>
<keyword evidence="3" id="KW-1185">Reference proteome</keyword>
<dbReference type="RefSeq" id="WP_377772702.1">
    <property type="nucleotide sequence ID" value="NZ_JBHUOQ010000001.1"/>
</dbReference>
<dbReference type="SUPFAM" id="SSF53335">
    <property type="entry name" value="S-adenosyl-L-methionine-dependent methyltransferases"/>
    <property type="match status" value="1"/>
</dbReference>
<gene>
    <name evidence="2" type="ORF">ACFSX4_06410</name>
</gene>
<accession>A0ABW5WXF4</accession>
<dbReference type="PANTHER" id="PTHR43861">
    <property type="entry name" value="TRANS-ACONITATE 2-METHYLTRANSFERASE-RELATED"/>
    <property type="match status" value="1"/>
</dbReference>
<organism evidence="2 3">
    <name type="scientific">Corticicoccus populi</name>
    <dbReference type="NCBI Taxonomy" id="1812821"/>
    <lineage>
        <taxon>Bacteria</taxon>
        <taxon>Bacillati</taxon>
        <taxon>Bacillota</taxon>
        <taxon>Bacilli</taxon>
        <taxon>Bacillales</taxon>
        <taxon>Staphylococcaceae</taxon>
        <taxon>Corticicoccus</taxon>
    </lineage>
</organism>
<dbReference type="GO" id="GO:0032259">
    <property type="term" value="P:methylation"/>
    <property type="evidence" value="ECO:0007669"/>
    <property type="project" value="UniProtKB-KW"/>
</dbReference>
<dbReference type="GO" id="GO:0102208">
    <property type="term" value="F:2-polyprenyl-6-hydroxyphenol methylase activity"/>
    <property type="evidence" value="ECO:0007669"/>
    <property type="project" value="UniProtKB-EC"/>
</dbReference>
<protein>
    <submittedName>
        <fullName evidence="2">Class I SAM-dependent methyltransferase</fullName>
        <ecNumber evidence="2">2.1.1.222</ecNumber>
        <ecNumber evidence="2">2.1.1.64</ecNumber>
    </submittedName>
</protein>
<evidence type="ECO:0000313" key="3">
    <source>
        <dbReference type="Proteomes" id="UP001597519"/>
    </source>
</evidence>
<name>A0ABW5WXF4_9STAP</name>
<keyword evidence="2" id="KW-0808">Transferase</keyword>
<dbReference type="CDD" id="cd02440">
    <property type="entry name" value="AdoMet_MTases"/>
    <property type="match status" value="1"/>
</dbReference>
<dbReference type="Proteomes" id="UP001597519">
    <property type="component" value="Unassembled WGS sequence"/>
</dbReference>
<sequence>MTNIYDDPSFFDKYSEMQRSTDGLDGAGEWHALKALLPSFKDKTVLDFGAGYGWHALYAAEHGAAHVFAVDQSRKMIETAKKKNPHPNIEYQTGGTSILDETDIHFDIVLSSLVFHYIEDIDALFKTIYSKMTSGGSFIFTVEHPVFTAEGSQNWVYNDNGEISHFPVDHYFYEGERTAEFLGVNVTKYHRTLETYVKALLNNGFHIKDMVEPKPADHLMNIDGMKDELRRPMMLIISAEK</sequence>
<dbReference type="PANTHER" id="PTHR43861:SF1">
    <property type="entry name" value="TRANS-ACONITATE 2-METHYLTRANSFERASE"/>
    <property type="match status" value="1"/>
</dbReference>